<proteinExistence type="predicted"/>
<dbReference type="OrthoDB" id="2436309at2759"/>
<protein>
    <submittedName>
        <fullName evidence="2">Uncharacterized protein</fullName>
    </submittedName>
</protein>
<dbReference type="EMBL" id="JEMT01016090">
    <property type="protein sequence ID" value="EXX71579.1"/>
    <property type="molecule type" value="Genomic_DNA"/>
</dbReference>
<evidence type="ECO:0000313" key="3">
    <source>
        <dbReference type="Proteomes" id="UP000022910"/>
    </source>
</evidence>
<dbReference type="Proteomes" id="UP000022910">
    <property type="component" value="Unassembled WGS sequence"/>
</dbReference>
<reference evidence="2 3" key="1">
    <citation type="submission" date="2014-02" db="EMBL/GenBank/DDBJ databases">
        <title>Single nucleus genome sequencing reveals high similarity among nuclei of an endomycorrhizal fungus.</title>
        <authorList>
            <person name="Lin K."/>
            <person name="Geurts R."/>
            <person name="Zhang Z."/>
            <person name="Limpens E."/>
            <person name="Saunders D.G."/>
            <person name="Mu D."/>
            <person name="Pang E."/>
            <person name="Cao H."/>
            <person name="Cha H."/>
            <person name="Lin T."/>
            <person name="Zhou Q."/>
            <person name="Shang Y."/>
            <person name="Li Y."/>
            <person name="Ivanov S."/>
            <person name="Sharma T."/>
            <person name="Velzen R.V."/>
            <person name="Ruijter N.D."/>
            <person name="Aanen D.K."/>
            <person name="Win J."/>
            <person name="Kamoun S."/>
            <person name="Bisseling T."/>
            <person name="Huang S."/>
        </authorList>
    </citation>
    <scope>NUCLEOTIDE SEQUENCE [LARGE SCALE GENOMIC DNA]</scope>
    <source>
        <strain evidence="3">DAOM197198w</strain>
    </source>
</reference>
<dbReference type="AlphaFoldDB" id="A0A015KVH0"/>
<keyword evidence="1" id="KW-0175">Coiled coil</keyword>
<accession>A0A015KVH0</accession>
<evidence type="ECO:0000256" key="1">
    <source>
        <dbReference type="SAM" id="Coils"/>
    </source>
</evidence>
<feature type="coiled-coil region" evidence="1">
    <location>
        <begin position="81"/>
        <end position="115"/>
    </location>
</feature>
<sequence>MTRGKKKENIGPCKICGCENTTEIYRKLNTNTLAEAYKGPEAHLLPTKSSNKRKESRDLAYHKSGGSQKRVCLSQNTYEQLINKEVTIEQLQQQIEQLKSELNDYDIMIKEAQISEPLRFCQFFDDQISRMTKILYDYQRDGKPVILDVQEFIKLIESRDSKLKSFFNTIFKAMNPAGKSHKTIQSLKQKVMLLCYQMATLRNKHVSSVKNSIGIFLAGSGTSVTGINSIAGMGLSSTYQTVYNQIKDILNNHNTSVCNYIQENSNNLFILNIDDYHNLHQSRIPSTTSISQVSHMATILINYIKTSPVSYNFNSEFNVHNINGVDAGLLNQWLNKKYMNIISESYYQRKTKWNFVKDLTTIDEDNLIDSLVLHSYDAYLTEKHSKRSFNSTKLIEFLPQDLKNTNDYLKSLGEFFRIPEIQKYLETYLIPIPADFPGQLYIRRAIVQKLKLQECSTIPNEITHLVPFLGPLHVALNTKESVFLTFWAFFNEMFKATFQSKRNLAAKPKPWRINLLLYMAHAGWKIVRNHVFQRFGQNKDLGYCTFVDLLDTLVPSTLDIYAVLFWGNHFEEYVETIFRLWAVMCRFQRKNYNKIMLAFLSDIHYWTQINHPILQILKSHLNYFDEYPVENFHSLVRRHTTAKVLSPEWLRRDGIFVDYLRHDNNFAQSFAEKKSYPYSKKNIDVLVKQTAIFLLKFFNNLWNNLGTVEIRSEGKKIKKPYWYFQELQKDLLKVLCH</sequence>
<name>A0A015KVH0_RHIIW</name>
<comment type="caution">
    <text evidence="2">The sequence shown here is derived from an EMBL/GenBank/DDBJ whole genome shotgun (WGS) entry which is preliminary data.</text>
</comment>
<organism evidence="2 3">
    <name type="scientific">Rhizophagus irregularis (strain DAOM 197198w)</name>
    <name type="common">Glomus intraradices</name>
    <dbReference type="NCBI Taxonomy" id="1432141"/>
    <lineage>
        <taxon>Eukaryota</taxon>
        <taxon>Fungi</taxon>
        <taxon>Fungi incertae sedis</taxon>
        <taxon>Mucoromycota</taxon>
        <taxon>Glomeromycotina</taxon>
        <taxon>Glomeromycetes</taxon>
        <taxon>Glomerales</taxon>
        <taxon>Glomeraceae</taxon>
        <taxon>Rhizophagus</taxon>
    </lineage>
</organism>
<gene>
    <name evidence="2" type="ORF">RirG_077220</name>
</gene>
<dbReference type="STRING" id="1432141.A0A015KVH0"/>
<dbReference type="HOGENOM" id="CLU_018758_0_0_1"/>
<evidence type="ECO:0000313" key="2">
    <source>
        <dbReference type="EMBL" id="EXX71579.1"/>
    </source>
</evidence>
<keyword evidence="3" id="KW-1185">Reference proteome</keyword>